<dbReference type="Pfam" id="PF03389">
    <property type="entry name" value="MobA_MobL"/>
    <property type="match status" value="1"/>
</dbReference>
<dbReference type="RefSeq" id="WP_187708931.1">
    <property type="nucleotide sequence ID" value="NZ_CP060782.1"/>
</dbReference>
<dbReference type="InterPro" id="IPR005053">
    <property type="entry name" value="MobA_MobL"/>
</dbReference>
<gene>
    <name evidence="4" type="ORF">H9L14_01410</name>
</gene>
<proteinExistence type="inferred from homology"/>
<evidence type="ECO:0000313" key="4">
    <source>
        <dbReference type="EMBL" id="QNP45978.1"/>
    </source>
</evidence>
<accession>A0ABX6TEG5</accession>
<dbReference type="EMBL" id="CP060782">
    <property type="protein sequence ID" value="QNP45978.1"/>
    <property type="molecule type" value="Genomic_DNA"/>
</dbReference>
<dbReference type="Proteomes" id="UP000516105">
    <property type="component" value="Chromosome"/>
</dbReference>
<evidence type="ECO:0000256" key="1">
    <source>
        <dbReference type="ARBA" id="ARBA00010873"/>
    </source>
</evidence>
<organism evidence="4 5">
    <name type="scientific">Sphingomonas sediminicola</name>
    <dbReference type="NCBI Taxonomy" id="386874"/>
    <lineage>
        <taxon>Bacteria</taxon>
        <taxon>Pseudomonadati</taxon>
        <taxon>Pseudomonadota</taxon>
        <taxon>Alphaproteobacteria</taxon>
        <taxon>Sphingomonadales</taxon>
        <taxon>Sphingomonadaceae</taxon>
        <taxon>Sphingomonas</taxon>
    </lineage>
</organism>
<evidence type="ECO:0000256" key="2">
    <source>
        <dbReference type="ARBA" id="ARBA00022971"/>
    </source>
</evidence>
<keyword evidence="5" id="KW-1185">Reference proteome</keyword>
<protein>
    <submittedName>
        <fullName evidence="4">MobA/MobL family protein</fullName>
    </submittedName>
</protein>
<evidence type="ECO:0000313" key="5">
    <source>
        <dbReference type="Proteomes" id="UP000516105"/>
    </source>
</evidence>
<sequence length="218" mass="24660">MNDYALYPAIVPCALTMKPAHVHAEQAGRLMPMERLPFRCLPVVTHPKQGHPVNELRTALREAAYIRRTRFTKGDVTIHDFSSRAEDLFMLTSIVPDEAPEWVHRPFLRWQLADEAIEASGDLHGVRAWHVCGDLRPGLSRGEWMDQVVDLVRSVLPAGIVAEIAGHIPRAGRPPHVHILISSRYFGRRTYAGVSYPLYRRLNGCLRQAWVEWACGDA</sequence>
<dbReference type="Gene3D" id="3.30.930.30">
    <property type="match status" value="1"/>
</dbReference>
<reference evidence="4 5" key="1">
    <citation type="submission" date="2020-08" db="EMBL/GenBank/DDBJ databases">
        <title>Genome sequence of Sphingomonas sediminicola KACC 15039T.</title>
        <authorList>
            <person name="Hyun D.-W."/>
            <person name="Bae J.-W."/>
        </authorList>
    </citation>
    <scope>NUCLEOTIDE SEQUENCE [LARGE SCALE GENOMIC DNA]</scope>
    <source>
        <strain evidence="4 5">KACC 15039</strain>
    </source>
</reference>
<name>A0ABX6TEG5_9SPHN</name>
<keyword evidence="2" id="KW-0184">Conjugation</keyword>
<evidence type="ECO:0000259" key="3">
    <source>
        <dbReference type="Pfam" id="PF03389"/>
    </source>
</evidence>
<feature type="domain" description="MobA/MobL protein" evidence="3">
    <location>
        <begin position="57"/>
        <end position="187"/>
    </location>
</feature>
<comment type="similarity">
    <text evidence="1">Belongs to the MobA/MobL family.</text>
</comment>